<evidence type="ECO:0000256" key="10">
    <source>
        <dbReference type="ARBA" id="ARBA00022840"/>
    </source>
</evidence>
<feature type="transmembrane region" description="Helical" evidence="14">
    <location>
        <begin position="65"/>
        <end position="87"/>
    </location>
</feature>
<comment type="catalytic activity">
    <reaction evidence="1">
        <text>ATP + protein L-histidine = ADP + protein N-phospho-L-histidine.</text>
        <dbReference type="EC" id="2.7.13.3"/>
    </reaction>
</comment>
<comment type="caution">
    <text evidence="17">The sequence shown here is derived from an EMBL/GenBank/DDBJ whole genome shotgun (WGS) entry which is preliminary data.</text>
</comment>
<dbReference type="Gene3D" id="3.30.565.10">
    <property type="entry name" value="Histidine kinase-like ATPase, C-terminal domain"/>
    <property type="match status" value="1"/>
</dbReference>
<dbReference type="PANTHER" id="PTHR34220">
    <property type="entry name" value="SENSOR HISTIDINE KINASE YPDA"/>
    <property type="match status" value="1"/>
</dbReference>
<keyword evidence="5" id="KW-0597">Phosphoprotein</keyword>
<evidence type="ECO:0000256" key="1">
    <source>
        <dbReference type="ARBA" id="ARBA00000085"/>
    </source>
</evidence>
<keyword evidence="18" id="KW-1185">Reference proteome</keyword>
<keyword evidence="6" id="KW-0808">Transferase</keyword>
<feature type="domain" description="HAMP" evidence="16">
    <location>
        <begin position="104"/>
        <end position="144"/>
    </location>
</feature>
<dbReference type="CDD" id="cd06225">
    <property type="entry name" value="HAMP"/>
    <property type="match status" value="1"/>
</dbReference>
<dbReference type="InterPro" id="IPR010559">
    <property type="entry name" value="Sig_transdc_His_kin_internal"/>
</dbReference>
<dbReference type="Proteomes" id="UP001281447">
    <property type="component" value="Unassembled WGS sequence"/>
</dbReference>
<evidence type="ECO:0000256" key="7">
    <source>
        <dbReference type="ARBA" id="ARBA00022692"/>
    </source>
</evidence>
<dbReference type="InterPro" id="IPR036890">
    <property type="entry name" value="HATPase_C_sf"/>
</dbReference>
<organism evidence="17 18">
    <name type="scientific">Tigheibacillus halophilus</name>
    <dbReference type="NCBI Taxonomy" id="361280"/>
    <lineage>
        <taxon>Bacteria</taxon>
        <taxon>Bacillati</taxon>
        <taxon>Bacillota</taxon>
        <taxon>Bacilli</taxon>
        <taxon>Bacillales</taxon>
        <taxon>Bacillaceae</taxon>
        <taxon>Tigheibacillus</taxon>
    </lineage>
</organism>
<keyword evidence="13 14" id="KW-0472">Membrane</keyword>
<evidence type="ECO:0000256" key="13">
    <source>
        <dbReference type="ARBA" id="ARBA00023136"/>
    </source>
</evidence>
<dbReference type="SMART" id="SM00304">
    <property type="entry name" value="HAMP"/>
    <property type="match status" value="1"/>
</dbReference>
<evidence type="ECO:0000256" key="2">
    <source>
        <dbReference type="ARBA" id="ARBA00004651"/>
    </source>
</evidence>
<sequence>MTDDYDYLVVTTNDIVKGLMNKFSPESMRESTIRIKDESYYYTKIADNYFTVYALINQKGDYTYLILYMVFLLLTCGILFVIIQVLAEKMARKNVASIDKLLFAVSQLEKGDMHAYVDIKTGDEFEMLANEFNSMLDNLNELMKRNKELSHIRKVNEIKLLQSQFNPHFLFNVLAMLRYTMVNDVEKAEEIIMSLSNLLRYSIHDKMKEVPFVKDMAYIRDYLKLHQLRFKERLTVDLQINENIEKALIPKLLLQPMIENAIKYGYRHQMTLHIRIKAQLLKERILFTVEDDGGGMDENTLQRIKINLLDSENGMKGIGLYNANRRLLLLYGEHAGLSIESTLGSGTKITFQIPYEKGASSDV</sequence>
<keyword evidence="11 14" id="KW-1133">Transmembrane helix</keyword>
<feature type="domain" description="Histidine kinase" evidence="15">
    <location>
        <begin position="253"/>
        <end position="357"/>
    </location>
</feature>
<gene>
    <name evidence="17" type="ORF">RWE15_04535</name>
</gene>
<dbReference type="PROSITE" id="PS50109">
    <property type="entry name" value="HIS_KIN"/>
    <property type="match status" value="1"/>
</dbReference>
<accession>A0ABU5C3G5</accession>
<dbReference type="InterPro" id="IPR003660">
    <property type="entry name" value="HAMP_dom"/>
</dbReference>
<keyword evidence="4" id="KW-1003">Cell membrane</keyword>
<dbReference type="InterPro" id="IPR050640">
    <property type="entry name" value="Bact_2-comp_sensor_kinase"/>
</dbReference>
<dbReference type="Gene3D" id="6.10.340.10">
    <property type="match status" value="1"/>
</dbReference>
<evidence type="ECO:0000256" key="9">
    <source>
        <dbReference type="ARBA" id="ARBA00022777"/>
    </source>
</evidence>
<evidence type="ECO:0000313" key="17">
    <source>
        <dbReference type="EMBL" id="MDY0393860.1"/>
    </source>
</evidence>
<dbReference type="PANTHER" id="PTHR34220:SF11">
    <property type="entry name" value="SENSOR PROTEIN KINASE HPTS"/>
    <property type="match status" value="1"/>
</dbReference>
<reference evidence="17 18" key="1">
    <citation type="submission" date="2023-10" db="EMBL/GenBank/DDBJ databases">
        <title>Virgibacillus halophilus 5B73C genome.</title>
        <authorList>
            <person name="Miliotis G."/>
            <person name="Sengupta P."/>
            <person name="Hameed A."/>
            <person name="Chuvochina M."/>
            <person name="Mcdonagh F."/>
            <person name="Simpson A.C."/>
            <person name="Singh N.K."/>
            <person name="Rekha P.D."/>
            <person name="Raman K."/>
            <person name="Hugenholtz P."/>
            <person name="Venkateswaran K."/>
        </authorList>
    </citation>
    <scope>NUCLEOTIDE SEQUENCE [LARGE SCALE GENOMIC DNA]</scope>
    <source>
        <strain evidence="17 18">5B73C</strain>
    </source>
</reference>
<keyword evidence="7 14" id="KW-0812">Transmembrane</keyword>
<name>A0ABU5C3G5_9BACI</name>
<dbReference type="Pfam" id="PF00672">
    <property type="entry name" value="HAMP"/>
    <property type="match status" value="1"/>
</dbReference>
<dbReference type="SUPFAM" id="SSF158472">
    <property type="entry name" value="HAMP domain-like"/>
    <property type="match status" value="1"/>
</dbReference>
<evidence type="ECO:0000256" key="5">
    <source>
        <dbReference type="ARBA" id="ARBA00022553"/>
    </source>
</evidence>
<evidence type="ECO:0000256" key="8">
    <source>
        <dbReference type="ARBA" id="ARBA00022741"/>
    </source>
</evidence>
<protein>
    <recommendedName>
        <fullName evidence="3">histidine kinase</fullName>
        <ecNumber evidence="3">2.7.13.3</ecNumber>
    </recommendedName>
</protein>
<evidence type="ECO:0000256" key="12">
    <source>
        <dbReference type="ARBA" id="ARBA00023012"/>
    </source>
</evidence>
<dbReference type="Pfam" id="PF02518">
    <property type="entry name" value="HATPase_c"/>
    <property type="match status" value="1"/>
</dbReference>
<proteinExistence type="predicted"/>
<dbReference type="PROSITE" id="PS50885">
    <property type="entry name" value="HAMP"/>
    <property type="match status" value="1"/>
</dbReference>
<evidence type="ECO:0000256" key="14">
    <source>
        <dbReference type="SAM" id="Phobius"/>
    </source>
</evidence>
<evidence type="ECO:0000256" key="6">
    <source>
        <dbReference type="ARBA" id="ARBA00022679"/>
    </source>
</evidence>
<keyword evidence="8" id="KW-0547">Nucleotide-binding</keyword>
<dbReference type="SUPFAM" id="SSF55874">
    <property type="entry name" value="ATPase domain of HSP90 chaperone/DNA topoisomerase II/histidine kinase"/>
    <property type="match status" value="1"/>
</dbReference>
<dbReference type="SMART" id="SM00387">
    <property type="entry name" value="HATPase_c"/>
    <property type="match status" value="1"/>
</dbReference>
<evidence type="ECO:0000259" key="15">
    <source>
        <dbReference type="PROSITE" id="PS50109"/>
    </source>
</evidence>
<evidence type="ECO:0000256" key="11">
    <source>
        <dbReference type="ARBA" id="ARBA00022989"/>
    </source>
</evidence>
<keyword evidence="12" id="KW-0902">Two-component regulatory system</keyword>
<dbReference type="InterPro" id="IPR003594">
    <property type="entry name" value="HATPase_dom"/>
</dbReference>
<evidence type="ECO:0000259" key="16">
    <source>
        <dbReference type="PROSITE" id="PS50885"/>
    </source>
</evidence>
<dbReference type="Pfam" id="PF06580">
    <property type="entry name" value="His_kinase"/>
    <property type="match status" value="1"/>
</dbReference>
<dbReference type="GO" id="GO:0016301">
    <property type="term" value="F:kinase activity"/>
    <property type="evidence" value="ECO:0007669"/>
    <property type="project" value="UniProtKB-KW"/>
</dbReference>
<evidence type="ECO:0000256" key="4">
    <source>
        <dbReference type="ARBA" id="ARBA00022475"/>
    </source>
</evidence>
<evidence type="ECO:0000256" key="3">
    <source>
        <dbReference type="ARBA" id="ARBA00012438"/>
    </source>
</evidence>
<dbReference type="InterPro" id="IPR004358">
    <property type="entry name" value="Sig_transdc_His_kin-like_C"/>
</dbReference>
<keyword evidence="9 17" id="KW-0418">Kinase</keyword>
<evidence type="ECO:0000313" key="18">
    <source>
        <dbReference type="Proteomes" id="UP001281447"/>
    </source>
</evidence>
<dbReference type="EMBL" id="JAWDIP010000003">
    <property type="protein sequence ID" value="MDY0393860.1"/>
    <property type="molecule type" value="Genomic_DNA"/>
</dbReference>
<comment type="subcellular location">
    <subcellularLocation>
        <location evidence="2">Cell membrane</location>
        <topology evidence="2">Multi-pass membrane protein</topology>
    </subcellularLocation>
</comment>
<dbReference type="InterPro" id="IPR005467">
    <property type="entry name" value="His_kinase_dom"/>
</dbReference>
<dbReference type="PRINTS" id="PR00344">
    <property type="entry name" value="BCTRLSENSOR"/>
</dbReference>
<dbReference type="EC" id="2.7.13.3" evidence="3"/>
<keyword evidence="10" id="KW-0067">ATP-binding</keyword>